<evidence type="ECO:0008006" key="4">
    <source>
        <dbReference type="Google" id="ProtNLM"/>
    </source>
</evidence>
<evidence type="ECO:0000256" key="1">
    <source>
        <dbReference type="SAM" id="Phobius"/>
    </source>
</evidence>
<feature type="transmembrane region" description="Helical" evidence="1">
    <location>
        <begin position="68"/>
        <end position="89"/>
    </location>
</feature>
<dbReference type="InterPro" id="IPR024399">
    <property type="entry name" value="DUF2628"/>
</dbReference>
<keyword evidence="1" id="KW-1133">Transmembrane helix</keyword>
<dbReference type="RefSeq" id="WP_091675943.1">
    <property type="nucleotide sequence ID" value="NZ_FOSN01000001.1"/>
</dbReference>
<dbReference type="Pfam" id="PF10947">
    <property type="entry name" value="DUF2628"/>
    <property type="match status" value="1"/>
</dbReference>
<dbReference type="Proteomes" id="UP000198755">
    <property type="component" value="Unassembled WGS sequence"/>
</dbReference>
<accession>A0A1I3VVB3</accession>
<reference evidence="2 3" key="1">
    <citation type="submission" date="2016-10" db="EMBL/GenBank/DDBJ databases">
        <authorList>
            <person name="de Groot N.N."/>
        </authorList>
    </citation>
    <scope>NUCLEOTIDE SEQUENCE [LARGE SCALE GENOMIC DNA]</scope>
    <source>
        <strain evidence="2 3">NE2</strain>
    </source>
</reference>
<keyword evidence="3" id="KW-1185">Reference proteome</keyword>
<gene>
    <name evidence="2" type="ORF">SAMN05444581_101132</name>
</gene>
<feature type="transmembrane region" description="Helical" evidence="1">
    <location>
        <begin position="42"/>
        <end position="62"/>
    </location>
</feature>
<dbReference type="AlphaFoldDB" id="A0A1I3VVB3"/>
<dbReference type="STRING" id="1612308.SAMN05444581_101132"/>
<dbReference type="EMBL" id="FOSN01000001">
    <property type="protein sequence ID" value="SFJ99090.1"/>
    <property type="molecule type" value="Genomic_DNA"/>
</dbReference>
<name>A0A1I3VVB3_9HYPH</name>
<sequence>MAVYSVHTREDGTGVADAAFVREGFSFGAFFFGPLWLARHRLWLAMIVWFALWLVLFAAAALNLWTATAALTAVLLLAALLGFEANALLEARLAKRGGRLIDVVAAPALEEAQSAFFRRLAGDDQEPAAFDPGPFS</sequence>
<dbReference type="OrthoDB" id="7285394at2"/>
<evidence type="ECO:0000313" key="3">
    <source>
        <dbReference type="Proteomes" id="UP000198755"/>
    </source>
</evidence>
<evidence type="ECO:0000313" key="2">
    <source>
        <dbReference type="EMBL" id="SFJ99090.1"/>
    </source>
</evidence>
<keyword evidence="1" id="KW-0472">Membrane</keyword>
<proteinExistence type="predicted"/>
<keyword evidence="1" id="KW-0812">Transmembrane</keyword>
<organism evidence="2 3">
    <name type="scientific">Methylocapsa palsarum</name>
    <dbReference type="NCBI Taxonomy" id="1612308"/>
    <lineage>
        <taxon>Bacteria</taxon>
        <taxon>Pseudomonadati</taxon>
        <taxon>Pseudomonadota</taxon>
        <taxon>Alphaproteobacteria</taxon>
        <taxon>Hyphomicrobiales</taxon>
        <taxon>Beijerinckiaceae</taxon>
        <taxon>Methylocapsa</taxon>
    </lineage>
</organism>
<protein>
    <recommendedName>
        <fullName evidence="4">DUF2628 domain-containing protein</fullName>
    </recommendedName>
</protein>